<evidence type="ECO:0000313" key="5">
    <source>
        <dbReference type="Ensembl" id="ENSGACP00000051819.1"/>
    </source>
</evidence>
<dbReference type="AlphaFoldDB" id="A0AAQ4QKM3"/>
<dbReference type="Pfam" id="PF18567">
    <property type="entry name" value="TIR_3"/>
    <property type="match status" value="1"/>
</dbReference>
<dbReference type="Gene3D" id="3.40.50.10140">
    <property type="entry name" value="Toll/interleukin-1 receptor homology (TIR) domain"/>
    <property type="match status" value="1"/>
</dbReference>
<feature type="domain" description="DBB" evidence="4">
    <location>
        <begin position="214"/>
        <end position="346"/>
    </location>
</feature>
<dbReference type="Pfam" id="PF14545">
    <property type="entry name" value="DBB"/>
    <property type="match status" value="1"/>
</dbReference>
<dbReference type="GO" id="GO:0051898">
    <property type="term" value="P:negative regulation of phosphatidylinositol 3-kinase/protein kinase B signal transduction"/>
    <property type="evidence" value="ECO:0007669"/>
    <property type="project" value="TreeGrafter"/>
</dbReference>
<keyword evidence="3" id="KW-0812">Transmembrane</keyword>
<keyword evidence="3" id="KW-1133">Transmembrane helix</keyword>
<evidence type="ECO:0000313" key="6">
    <source>
        <dbReference type="Proteomes" id="UP000007635"/>
    </source>
</evidence>
<proteinExistence type="predicted"/>
<reference evidence="5" key="2">
    <citation type="submission" date="2025-08" db="UniProtKB">
        <authorList>
            <consortium name="Ensembl"/>
        </authorList>
    </citation>
    <scope>IDENTIFICATION</scope>
</reference>
<reference evidence="5" key="3">
    <citation type="submission" date="2025-09" db="UniProtKB">
        <authorList>
            <consortium name="Ensembl"/>
        </authorList>
    </citation>
    <scope>IDENTIFICATION</scope>
</reference>
<dbReference type="GO" id="GO:0005102">
    <property type="term" value="F:signaling receptor binding"/>
    <property type="evidence" value="ECO:0007669"/>
    <property type="project" value="TreeGrafter"/>
</dbReference>
<reference evidence="5 6" key="1">
    <citation type="journal article" date="2021" name="G3 (Bethesda)">
        <title>Improved contiguity of the threespine stickleback genome using long-read sequencing.</title>
        <authorList>
            <person name="Nath S."/>
            <person name="Shaw D.E."/>
            <person name="White M.A."/>
        </authorList>
    </citation>
    <scope>NUCLEOTIDE SEQUENCE [LARGE SCALE GENOMIC DNA]</scope>
    <source>
        <strain evidence="5 6">Lake Benthic</strain>
    </source>
</reference>
<dbReference type="InterPro" id="IPR041340">
    <property type="entry name" value="PIK3AP1_TIR"/>
</dbReference>
<sequence>MLCLSSLLFYFFFLIFFFSLCVQIVTFFSLLYMLKKTKTLTLSCFTEILSLAAEQLLIIYEKESEQWAAYLHAVFSGPIPEAGICLYDMSTLSSRQDDFLWLARYTCKLLILSDGMLEGLCPKRRFFLARVLRPAAHVVVLLCGVESLTPLLELVPLNANECLQVSSEQDAHEYLTTVTDIVRKAAKAKPLSRQPLGPKVEEMREKSVKSSMAVVPSRVACRSSTEVFILLKNESAGSDAEVEFAGEKRMLRVKPEFWNERILCVNAPDFTAGNVTVTLYSGGLPLSKAQVQYYSNVQEMTTLLARAANPVDFMCQAFQESTLENLDQRLSSMLLAGMPGGGFQGLHCEKTPGRELRCTDAPSLLHFAAQYGFRSVSCLLLQCPGVERALHTANRHGETPAEIAKSQGHTELHILLKEALNMFSTGGDNDAGVYEMMGSAGTPTATHLQRERQGEHEEVEVEDAYPQLEVKDVYDTIQNSPKAAVIASRPPAPTPRPENMHASEEEDRTPYITKVFQKKTPQRDADLYSVTTKQIQGRVNSPPSTYDTFVPNRTSGQQQLIELQQRVKAGSLSVDGAVKHFGEWQRTQKAMDAGQKEKSSQQKARFVGSAEHDDSVFGKYSSVPNVKVKLCCHQREAPQSCSFPGTSPSK</sequence>
<dbReference type="InterPro" id="IPR035897">
    <property type="entry name" value="Toll_tir_struct_dom_sf"/>
</dbReference>
<keyword evidence="6" id="KW-1185">Reference proteome</keyword>
<dbReference type="PANTHER" id="PTHR16267:SF13">
    <property type="entry name" value="B-CELL SCAFFOLD PROTEIN WITH ANKYRIN REPEATS"/>
    <property type="match status" value="1"/>
</dbReference>
<dbReference type="Proteomes" id="UP000007635">
    <property type="component" value="Chromosome VII"/>
</dbReference>
<dbReference type="SMART" id="SM01282">
    <property type="entry name" value="DBB"/>
    <property type="match status" value="1"/>
</dbReference>
<dbReference type="InterPro" id="IPR017893">
    <property type="entry name" value="DBB_domain"/>
</dbReference>
<dbReference type="InterPro" id="IPR052446">
    <property type="entry name" value="B-cell_PI3K-Signaling_Adptrs"/>
</dbReference>
<evidence type="ECO:0000256" key="1">
    <source>
        <dbReference type="ARBA" id="ARBA00022553"/>
    </source>
</evidence>
<dbReference type="Ensembl" id="ENSGACT00000054927.1">
    <property type="protein sequence ID" value="ENSGACP00000051819.1"/>
    <property type="gene ID" value="ENSGACG00000019686.2"/>
</dbReference>
<keyword evidence="3" id="KW-0472">Membrane</keyword>
<dbReference type="GeneTree" id="ENSGT00390000008787"/>
<name>A0AAQ4QKM3_GASAC</name>
<protein>
    <recommendedName>
        <fullName evidence="4">DBB domain-containing protein</fullName>
    </recommendedName>
</protein>
<evidence type="ECO:0000259" key="4">
    <source>
        <dbReference type="PROSITE" id="PS51376"/>
    </source>
</evidence>
<accession>A0AAQ4QKM3</accession>
<dbReference type="PROSITE" id="PS51376">
    <property type="entry name" value="DBB"/>
    <property type="match status" value="1"/>
</dbReference>
<feature type="transmembrane region" description="Helical" evidence="3">
    <location>
        <begin position="7"/>
        <end position="34"/>
    </location>
</feature>
<feature type="region of interest" description="Disordered" evidence="2">
    <location>
        <begin position="482"/>
        <end position="507"/>
    </location>
</feature>
<organism evidence="5 6">
    <name type="scientific">Gasterosteus aculeatus aculeatus</name>
    <name type="common">three-spined stickleback</name>
    <dbReference type="NCBI Taxonomy" id="481459"/>
    <lineage>
        <taxon>Eukaryota</taxon>
        <taxon>Metazoa</taxon>
        <taxon>Chordata</taxon>
        <taxon>Craniata</taxon>
        <taxon>Vertebrata</taxon>
        <taxon>Euteleostomi</taxon>
        <taxon>Actinopterygii</taxon>
        <taxon>Neopterygii</taxon>
        <taxon>Teleostei</taxon>
        <taxon>Neoteleostei</taxon>
        <taxon>Acanthomorphata</taxon>
        <taxon>Eupercaria</taxon>
        <taxon>Perciformes</taxon>
        <taxon>Cottioidei</taxon>
        <taxon>Gasterosteales</taxon>
        <taxon>Gasterosteidae</taxon>
        <taxon>Gasterosteus</taxon>
    </lineage>
</organism>
<dbReference type="GO" id="GO:0050869">
    <property type="term" value="P:negative regulation of B cell activation"/>
    <property type="evidence" value="ECO:0007669"/>
    <property type="project" value="TreeGrafter"/>
</dbReference>
<dbReference type="PANTHER" id="PTHR16267">
    <property type="entry name" value="BANK1/PIK3AP1 FAMILY MEMBER"/>
    <property type="match status" value="1"/>
</dbReference>
<evidence type="ECO:0000256" key="2">
    <source>
        <dbReference type="SAM" id="MobiDB-lite"/>
    </source>
</evidence>
<dbReference type="GO" id="GO:0042113">
    <property type="term" value="P:B cell activation"/>
    <property type="evidence" value="ECO:0007669"/>
    <property type="project" value="TreeGrafter"/>
</dbReference>
<dbReference type="Gene3D" id="1.25.40.20">
    <property type="entry name" value="Ankyrin repeat-containing domain"/>
    <property type="match status" value="1"/>
</dbReference>
<feature type="region of interest" description="Disordered" evidence="2">
    <location>
        <begin position="587"/>
        <end position="611"/>
    </location>
</feature>
<dbReference type="GO" id="GO:1990782">
    <property type="term" value="F:protein tyrosine kinase binding"/>
    <property type="evidence" value="ECO:0007669"/>
    <property type="project" value="TreeGrafter"/>
</dbReference>
<dbReference type="InterPro" id="IPR036770">
    <property type="entry name" value="Ankyrin_rpt-contain_sf"/>
</dbReference>
<keyword evidence="1" id="KW-0597">Phosphoprotein</keyword>
<evidence type="ECO:0000256" key="3">
    <source>
        <dbReference type="SAM" id="Phobius"/>
    </source>
</evidence>